<dbReference type="RefSeq" id="WP_015443695.1">
    <property type="nucleotide sequence ID" value="NC_020520.1"/>
</dbReference>
<dbReference type="GO" id="GO:0043190">
    <property type="term" value="C:ATP-binding cassette (ABC) transporter complex"/>
    <property type="evidence" value="ECO:0007669"/>
    <property type="project" value="InterPro"/>
</dbReference>
<dbReference type="AlphaFoldDB" id="A0A6C7EIT2"/>
<dbReference type="Pfam" id="PF12974">
    <property type="entry name" value="Phosphonate-bd"/>
    <property type="match status" value="1"/>
</dbReference>
<feature type="region of interest" description="Disordered" evidence="3">
    <location>
        <begin position="27"/>
        <end position="59"/>
    </location>
</feature>
<organism evidence="5 6">
    <name type="scientific">Ilumatobacter coccineus (strain NBRC 103263 / KCTC 29153 / YM16-304)</name>
    <dbReference type="NCBI Taxonomy" id="1313172"/>
    <lineage>
        <taxon>Bacteria</taxon>
        <taxon>Bacillati</taxon>
        <taxon>Actinomycetota</taxon>
        <taxon>Acidimicrobiia</taxon>
        <taxon>Acidimicrobiales</taxon>
        <taxon>Ilumatobacteraceae</taxon>
        <taxon>Ilumatobacter</taxon>
    </lineage>
</organism>
<dbReference type="KEGG" id="aym:YM304_41340"/>
<dbReference type="NCBIfam" id="TIGR01098">
    <property type="entry name" value="3A0109s03R"/>
    <property type="match status" value="1"/>
</dbReference>
<name>A0A6C7EIT2_ILUCY</name>
<sequence>MSAFTRPASWRALIPLTVLAVTAAACGSDSNSTSSPADTAGADAPAEAPAETPTETPTEAATLRIGAIPDQEPERLQRTYGLIADFLEAELADVSPGIDVEYVPVTEYEGAVTGFAIGDLDLVWFGGLTGVQARLEVEGAQAIAQRDIDEAFTSVFVASPDSGIEPIADVAGLSVLADRSFTFGSETSTSGRLMPQSFLSEAGVTLDDFRGQPGFSGSHDATIEVVAAGTFEAGALNSQVWDDRVAEGVVDADKVVEVFRTPPYFDYHWVGQPDLDERFGDGFSADLLAAFESLDASDPADAEILDLFGAGAFIATENSNYDAIEAVGRDAGLIR</sequence>
<dbReference type="GO" id="GO:0055085">
    <property type="term" value="P:transmembrane transport"/>
    <property type="evidence" value="ECO:0007669"/>
    <property type="project" value="InterPro"/>
</dbReference>
<proteinExistence type="inferred from homology"/>
<keyword evidence="6" id="KW-1185">Reference proteome</keyword>
<dbReference type="PANTHER" id="PTHR35841">
    <property type="entry name" value="PHOSPHONATES-BINDING PERIPLASMIC PROTEIN"/>
    <property type="match status" value="1"/>
</dbReference>
<dbReference type="PANTHER" id="PTHR35841:SF1">
    <property type="entry name" value="PHOSPHONATES-BINDING PERIPLASMIC PROTEIN"/>
    <property type="match status" value="1"/>
</dbReference>
<feature type="signal peptide" evidence="4">
    <location>
        <begin position="1"/>
        <end position="27"/>
    </location>
</feature>
<dbReference type="InterPro" id="IPR005770">
    <property type="entry name" value="PhnD"/>
</dbReference>
<reference evidence="5 6" key="1">
    <citation type="journal article" date="2013" name="Int. J. Syst. Evol. Microbiol.">
        <title>Ilumatobacter nonamiense sp. nov. and Ilumatobacter coccineum sp. nov., isolated from seashore sand.</title>
        <authorList>
            <person name="Matsumoto A."/>
            <person name="Kasai H."/>
            <person name="Matsuo Y."/>
            <person name="Shizuri Y."/>
            <person name="Ichikawa N."/>
            <person name="Fujita N."/>
            <person name="Omura S."/>
            <person name="Takahashi Y."/>
        </authorList>
    </citation>
    <scope>NUCLEOTIDE SEQUENCE [LARGE SCALE GENOMIC DNA]</scope>
    <source>
        <strain evidence="6">NBRC 103263 / KCTC 29153 / YM16-304</strain>
    </source>
</reference>
<evidence type="ECO:0000256" key="1">
    <source>
        <dbReference type="ARBA" id="ARBA00007162"/>
    </source>
</evidence>
<dbReference type="Proteomes" id="UP000011863">
    <property type="component" value="Chromosome"/>
</dbReference>
<dbReference type="Gene3D" id="3.40.190.10">
    <property type="entry name" value="Periplasmic binding protein-like II"/>
    <property type="match status" value="2"/>
</dbReference>
<evidence type="ECO:0000256" key="3">
    <source>
        <dbReference type="SAM" id="MobiDB-lite"/>
    </source>
</evidence>
<evidence type="ECO:0000256" key="2">
    <source>
        <dbReference type="ARBA" id="ARBA00022729"/>
    </source>
</evidence>
<accession>A0A6C7EIT2</accession>
<dbReference type="InterPro" id="IPR030836">
    <property type="entry name" value="ABC_peri_PhnD-like"/>
</dbReference>
<protein>
    <submittedName>
        <fullName evidence="5">Phosphonate ABC transporter phosphonate-binding protein</fullName>
    </submittedName>
</protein>
<evidence type="ECO:0000313" key="6">
    <source>
        <dbReference type="Proteomes" id="UP000011863"/>
    </source>
</evidence>
<dbReference type="SUPFAM" id="SSF53850">
    <property type="entry name" value="Periplasmic binding protein-like II"/>
    <property type="match status" value="1"/>
</dbReference>
<dbReference type="NCBIfam" id="TIGR04553">
    <property type="entry name" value="ABC_peri_selen"/>
    <property type="match status" value="1"/>
</dbReference>
<keyword evidence="2 4" id="KW-0732">Signal</keyword>
<dbReference type="EMBL" id="AP012057">
    <property type="protein sequence ID" value="BAN04448.1"/>
    <property type="molecule type" value="Genomic_DNA"/>
</dbReference>
<comment type="similarity">
    <text evidence="1">Belongs to the phosphate/phosphite/phosphonate binding protein family.</text>
</comment>
<gene>
    <name evidence="5" type="primary">phnD</name>
    <name evidence="5" type="ORF">YM304_41340</name>
</gene>
<dbReference type="PROSITE" id="PS51257">
    <property type="entry name" value="PROKAR_LIPOPROTEIN"/>
    <property type="match status" value="1"/>
</dbReference>
<feature type="compositionally biased region" description="Low complexity" evidence="3">
    <location>
        <begin position="36"/>
        <end position="59"/>
    </location>
</feature>
<evidence type="ECO:0000313" key="5">
    <source>
        <dbReference type="EMBL" id="BAN04448.1"/>
    </source>
</evidence>
<evidence type="ECO:0000256" key="4">
    <source>
        <dbReference type="SAM" id="SignalP"/>
    </source>
</evidence>
<dbReference type="OrthoDB" id="9764656at2"/>
<feature type="chain" id="PRO_5038540232" evidence="4">
    <location>
        <begin position="28"/>
        <end position="335"/>
    </location>
</feature>